<dbReference type="EMBL" id="JBHFEH010000031">
    <property type="protein sequence ID" value="KAL2051948.1"/>
    <property type="molecule type" value="Genomic_DNA"/>
</dbReference>
<evidence type="ECO:0000313" key="3">
    <source>
        <dbReference type="Proteomes" id="UP001590951"/>
    </source>
</evidence>
<feature type="transmembrane region" description="Helical" evidence="1">
    <location>
        <begin position="6"/>
        <end position="25"/>
    </location>
</feature>
<dbReference type="PANTHER" id="PTHR39605:SF1">
    <property type="entry name" value="MAJOR FACILITATOR SUPERFAMILY (MFS) PROFILE DOMAIN-CONTAINING PROTEIN"/>
    <property type="match status" value="1"/>
</dbReference>
<reference evidence="2 3" key="1">
    <citation type="submission" date="2024-09" db="EMBL/GenBank/DDBJ databases">
        <title>Rethinking Asexuality: The Enigmatic Case of Functional Sexual Genes in Lepraria (Stereocaulaceae).</title>
        <authorList>
            <person name="Doellman M."/>
            <person name="Sun Y."/>
            <person name="Barcenas-Pena A."/>
            <person name="Lumbsch H.T."/>
            <person name="Grewe F."/>
        </authorList>
    </citation>
    <scope>NUCLEOTIDE SEQUENCE [LARGE SCALE GENOMIC DNA]</scope>
    <source>
        <strain evidence="2 3">Grewe 0041</strain>
    </source>
</reference>
<accession>A0ABR4B3I9</accession>
<protein>
    <submittedName>
        <fullName evidence="2">Uncharacterized protein</fullName>
    </submittedName>
</protein>
<dbReference type="PANTHER" id="PTHR39605">
    <property type="entry name" value="MAJOR FACILITATOR SUPERFAMILY (MFS) PROFILE DOMAIN-CONTAINING PROTEIN"/>
    <property type="match status" value="1"/>
</dbReference>
<comment type="caution">
    <text evidence="2">The sequence shown here is derived from an EMBL/GenBank/DDBJ whole genome shotgun (WGS) entry which is preliminary data.</text>
</comment>
<feature type="transmembrane region" description="Helical" evidence="1">
    <location>
        <begin position="46"/>
        <end position="65"/>
    </location>
</feature>
<keyword evidence="1" id="KW-1133">Transmembrane helix</keyword>
<sequence length="167" mass="18341">MDAYSAYAYSTAAWLSLQALPLFVSPKLIVTLLSPDSRTPTDLETYLSRTLSLILLTLALLNILLSGALPLSSPVNEAEHSPYKGPAAFIGTTFHISSLIYVYVNYMATGSVCFMLAMVGSGFLGCFGVWCLLFGGEESGKSRVSGWPFRNEEERKAKREKMARKRL</sequence>
<name>A0ABR4B3I9_9LECA</name>
<evidence type="ECO:0000313" key="2">
    <source>
        <dbReference type="EMBL" id="KAL2051948.1"/>
    </source>
</evidence>
<organism evidence="2 3">
    <name type="scientific">Lepraria finkii</name>
    <dbReference type="NCBI Taxonomy" id="1340010"/>
    <lineage>
        <taxon>Eukaryota</taxon>
        <taxon>Fungi</taxon>
        <taxon>Dikarya</taxon>
        <taxon>Ascomycota</taxon>
        <taxon>Pezizomycotina</taxon>
        <taxon>Lecanoromycetes</taxon>
        <taxon>OSLEUM clade</taxon>
        <taxon>Lecanoromycetidae</taxon>
        <taxon>Lecanorales</taxon>
        <taxon>Lecanorineae</taxon>
        <taxon>Stereocaulaceae</taxon>
        <taxon>Lepraria</taxon>
    </lineage>
</organism>
<keyword evidence="1" id="KW-0812">Transmembrane</keyword>
<evidence type="ECO:0000256" key="1">
    <source>
        <dbReference type="SAM" id="Phobius"/>
    </source>
</evidence>
<keyword evidence="3" id="KW-1185">Reference proteome</keyword>
<proteinExistence type="predicted"/>
<gene>
    <name evidence="2" type="ORF">ABVK25_007863</name>
</gene>
<keyword evidence="1" id="KW-0472">Membrane</keyword>
<feature type="transmembrane region" description="Helical" evidence="1">
    <location>
        <begin position="85"/>
        <end position="104"/>
    </location>
</feature>
<feature type="transmembrane region" description="Helical" evidence="1">
    <location>
        <begin position="111"/>
        <end position="135"/>
    </location>
</feature>
<dbReference type="Proteomes" id="UP001590951">
    <property type="component" value="Unassembled WGS sequence"/>
</dbReference>